<dbReference type="Proteomes" id="UP000295030">
    <property type="component" value="Unassembled WGS sequence"/>
</dbReference>
<keyword evidence="3" id="KW-1185">Reference proteome</keyword>
<evidence type="ECO:0000313" key="3">
    <source>
        <dbReference type="Proteomes" id="UP000295030"/>
    </source>
</evidence>
<evidence type="ECO:0000313" key="2">
    <source>
        <dbReference type="EMBL" id="TCK28538.1"/>
    </source>
</evidence>
<feature type="compositionally biased region" description="Low complexity" evidence="1">
    <location>
        <begin position="212"/>
        <end position="221"/>
    </location>
</feature>
<reference evidence="2 3" key="1">
    <citation type="submission" date="2019-03" db="EMBL/GenBank/DDBJ databases">
        <title>Genomic Encyclopedia of Type Strains, Phase IV (KMG-IV): sequencing the most valuable type-strain genomes for metagenomic binning, comparative biology and taxonomic classification.</title>
        <authorList>
            <person name="Goeker M."/>
        </authorList>
    </citation>
    <scope>NUCLEOTIDE SEQUENCE [LARGE SCALE GENOMIC DNA]</scope>
    <source>
        <strain evidence="2 3">DSM 101</strain>
    </source>
</reference>
<protein>
    <submittedName>
        <fullName evidence="2">Cell pole-organizing protein PopZ</fullName>
    </submittedName>
</protein>
<evidence type="ECO:0000256" key="1">
    <source>
        <dbReference type="SAM" id="MobiDB-lite"/>
    </source>
</evidence>
<feature type="region of interest" description="Disordered" evidence="1">
    <location>
        <begin position="140"/>
        <end position="261"/>
    </location>
</feature>
<dbReference type="Pfam" id="PF10691">
    <property type="entry name" value="DUF2497"/>
    <property type="match status" value="1"/>
</dbReference>
<feature type="compositionally biased region" description="Low complexity" evidence="1">
    <location>
        <begin position="346"/>
        <end position="356"/>
    </location>
</feature>
<organism evidence="2 3">
    <name type="scientific">Ancylobacter aquaticus</name>
    <dbReference type="NCBI Taxonomy" id="100"/>
    <lineage>
        <taxon>Bacteria</taxon>
        <taxon>Pseudomonadati</taxon>
        <taxon>Pseudomonadota</taxon>
        <taxon>Alphaproteobacteria</taxon>
        <taxon>Hyphomicrobiales</taxon>
        <taxon>Xanthobacteraceae</taxon>
        <taxon>Ancylobacter</taxon>
    </lineage>
</organism>
<feature type="compositionally biased region" description="Basic and acidic residues" evidence="1">
    <location>
        <begin position="151"/>
        <end position="188"/>
    </location>
</feature>
<proteinExistence type="predicted"/>
<dbReference type="OrthoDB" id="7189469at2"/>
<name>A0A4R1I1B5_ANCAQ</name>
<feature type="compositionally biased region" description="Basic and acidic residues" evidence="1">
    <location>
        <begin position="418"/>
        <end position="445"/>
    </location>
</feature>
<feature type="region of interest" description="Disordered" evidence="1">
    <location>
        <begin position="312"/>
        <end position="356"/>
    </location>
</feature>
<accession>A0A4R1I1B5</accession>
<dbReference type="RefSeq" id="WP_131835685.1">
    <property type="nucleotide sequence ID" value="NZ_SMFY01000002.1"/>
</dbReference>
<sequence length="549" mass="57184">MEEILASIRRIISDEVAADPAATRSDAPRPAREAPASRDVAPVREPAPRPVAAAPQRAMASTASSEALSYAPPPYRERVENPVDYAPRGRAPATDPFTPRPVTVSASVLAAAPFSTPSVATRAPAGAVYSGGSAARALEVPLPARPASESRAPEPRRVEPRLFPDSRPMPDLRPLSEARPRPEPRLVEPRSPAPDSLPEIRASAPNAPAPSAPASTASAPIAPAPSAPARPALGASLYPPRGGIDGGTRMSGLPPVRPSFSRPSVVKPLAPLDSDLDKPLAAALLDLALVEQAVQAELANVAMNEPAVSGPVTAESAATVPESAEPSGTDVSTAEVRTVQSEPAKADPVVSPAPASPTAIVAPAPGREALPVAEPTEMPAPAARTSHFEPTREGAVFVVPVKDETSSAVPPVAPASRPDFRATETRPSEARPMEPRSSEVRGHEANLAEARLAETRLSESRLVASNRQGATDQSEPARERLVSAPASSAVSAAFGSLQRTMSAAPHRSVDDLVTDALRPMLKAWLDENLPALVERLVRAEIERVARHGQ</sequence>
<feature type="region of interest" description="Disordered" evidence="1">
    <location>
        <begin position="405"/>
        <end position="445"/>
    </location>
</feature>
<feature type="region of interest" description="Disordered" evidence="1">
    <location>
        <begin position="459"/>
        <end position="479"/>
    </location>
</feature>
<feature type="compositionally biased region" description="Polar residues" evidence="1">
    <location>
        <begin position="463"/>
        <end position="474"/>
    </location>
</feature>
<gene>
    <name evidence="2" type="ORF">EV667_2543</name>
</gene>
<dbReference type="EMBL" id="SMFY01000002">
    <property type="protein sequence ID" value="TCK28538.1"/>
    <property type="molecule type" value="Genomic_DNA"/>
</dbReference>
<feature type="compositionally biased region" description="Basic and acidic residues" evidence="1">
    <location>
        <begin position="26"/>
        <end position="36"/>
    </location>
</feature>
<dbReference type="InterPro" id="IPR019632">
    <property type="entry name" value="DUF2497"/>
</dbReference>
<feature type="region of interest" description="Disordered" evidence="1">
    <location>
        <begin position="15"/>
        <end position="100"/>
    </location>
</feature>
<feature type="compositionally biased region" description="Low complexity" evidence="1">
    <location>
        <begin position="406"/>
        <end position="416"/>
    </location>
</feature>
<comment type="caution">
    <text evidence="2">The sequence shown here is derived from an EMBL/GenBank/DDBJ whole genome shotgun (WGS) entry which is preliminary data.</text>
</comment>
<feature type="compositionally biased region" description="Low complexity" evidence="1">
    <location>
        <begin position="37"/>
        <end position="60"/>
    </location>
</feature>
<dbReference type="AlphaFoldDB" id="A0A4R1I1B5"/>